<keyword evidence="1" id="KW-1133">Transmembrane helix</keyword>
<proteinExistence type="predicted"/>
<dbReference type="EMBL" id="FNHL01000001">
    <property type="protein sequence ID" value="SDM21120.1"/>
    <property type="molecule type" value="Genomic_DNA"/>
</dbReference>
<keyword evidence="1" id="KW-0472">Membrane</keyword>
<evidence type="ECO:0000256" key="1">
    <source>
        <dbReference type="SAM" id="Phobius"/>
    </source>
</evidence>
<accession>A0A1G9RDJ0</accession>
<dbReference type="RefSeq" id="WP_089695212.1">
    <property type="nucleotide sequence ID" value="NZ_FNHL01000001.1"/>
</dbReference>
<gene>
    <name evidence="2" type="ORF">SAMN04487949_1290</name>
</gene>
<feature type="transmembrane region" description="Helical" evidence="1">
    <location>
        <begin position="89"/>
        <end position="112"/>
    </location>
</feature>
<name>A0A1G9RDJ0_9EURY</name>
<dbReference type="Proteomes" id="UP000199451">
    <property type="component" value="Unassembled WGS sequence"/>
</dbReference>
<reference evidence="3" key="1">
    <citation type="submission" date="2016-10" db="EMBL/GenBank/DDBJ databases">
        <authorList>
            <person name="Varghese N."/>
            <person name="Submissions S."/>
        </authorList>
    </citation>
    <scope>NUCLEOTIDE SEQUENCE [LARGE SCALE GENOMIC DNA]</scope>
    <source>
        <strain evidence="3">CGMCC 1.10119</strain>
    </source>
</reference>
<dbReference type="InterPro" id="IPR008910">
    <property type="entry name" value="MSC_TM_helix"/>
</dbReference>
<feature type="transmembrane region" description="Helical" evidence="1">
    <location>
        <begin position="118"/>
        <end position="143"/>
    </location>
</feature>
<dbReference type="AlphaFoldDB" id="A0A1G9RDJ0"/>
<feature type="transmembrane region" description="Helical" evidence="1">
    <location>
        <begin position="191"/>
        <end position="210"/>
    </location>
</feature>
<dbReference type="STRING" id="660521.SAMN04487949_1290"/>
<keyword evidence="3" id="KW-1185">Reference proteome</keyword>
<organism evidence="2 3">
    <name type="scientific">Halogranum gelatinilyticum</name>
    <dbReference type="NCBI Taxonomy" id="660521"/>
    <lineage>
        <taxon>Archaea</taxon>
        <taxon>Methanobacteriati</taxon>
        <taxon>Methanobacteriota</taxon>
        <taxon>Stenosarchaea group</taxon>
        <taxon>Halobacteria</taxon>
        <taxon>Halobacteriales</taxon>
        <taxon>Haloferacaceae</taxon>
    </lineage>
</organism>
<feature type="transmembrane region" description="Helical" evidence="1">
    <location>
        <begin position="20"/>
        <end position="42"/>
    </location>
</feature>
<sequence length="251" mass="25892">MPYYTTLQVTIPGVLEETISGLLAFLPRLVGALLILLVGWLVGRGAARLVARLADRIELDKAVMATPLGGIMGGSQRAVSQSFGSLAKWFVFAISFLAAADVLAVPLFSQWISTAASYLPAFIAGLLVIVVGFVVADFIGDTITRTRAATQTRYTNAFAAGTRMFLYFVAVVIGLSTMGIDVSLLETFGTALAWGLAAAIAIGVGIALGWGGKDYVAGHIEGWVEGAQYASGGSGGPGGAAQADGGIVDED</sequence>
<dbReference type="Gene3D" id="1.10.287.1260">
    <property type="match status" value="2"/>
</dbReference>
<keyword evidence="1" id="KW-0812">Transmembrane</keyword>
<protein>
    <submittedName>
        <fullName evidence="2">Conserved TM helix</fullName>
    </submittedName>
</protein>
<dbReference type="Pfam" id="PF05552">
    <property type="entry name" value="MS_channel_1st_1"/>
    <property type="match status" value="2"/>
</dbReference>
<dbReference type="OrthoDB" id="268811at2157"/>
<feature type="transmembrane region" description="Helical" evidence="1">
    <location>
        <begin position="164"/>
        <end position="185"/>
    </location>
</feature>
<evidence type="ECO:0000313" key="3">
    <source>
        <dbReference type="Proteomes" id="UP000199451"/>
    </source>
</evidence>
<evidence type="ECO:0000313" key="2">
    <source>
        <dbReference type="EMBL" id="SDM21120.1"/>
    </source>
</evidence>